<dbReference type="EMBL" id="BAHC01000237">
    <property type="protein sequence ID" value="GAB93690.1"/>
    <property type="molecule type" value="Genomic_DNA"/>
</dbReference>
<evidence type="ECO:0000256" key="1">
    <source>
        <dbReference type="ARBA" id="ARBA00022649"/>
    </source>
</evidence>
<evidence type="ECO:0000313" key="3">
    <source>
        <dbReference type="Proteomes" id="UP000008363"/>
    </source>
</evidence>
<comment type="caution">
    <text evidence="2">The sequence shown here is derived from an EMBL/GenBank/DDBJ whole genome shotgun (WGS) entry which is preliminary data.</text>
</comment>
<evidence type="ECO:0008006" key="4">
    <source>
        <dbReference type="Google" id="ProtNLM"/>
    </source>
</evidence>
<dbReference type="STRING" id="1108045.GORHZ_237_00110"/>
<evidence type="ECO:0000313" key="2">
    <source>
        <dbReference type="EMBL" id="GAB93690.1"/>
    </source>
</evidence>
<dbReference type="AlphaFoldDB" id="K6W3F1"/>
<gene>
    <name evidence="2" type="ORF">GORHZ_237_00110</name>
</gene>
<dbReference type="PANTHER" id="PTHR38813:SF1">
    <property type="entry name" value="TOXIN RELE1-RELATED"/>
    <property type="match status" value="1"/>
</dbReference>
<dbReference type="PANTHER" id="PTHR38813">
    <property type="match status" value="1"/>
</dbReference>
<name>K6W3F1_9ACTN</name>
<keyword evidence="3" id="KW-1185">Reference proteome</keyword>
<accession>K6W3F1</accession>
<dbReference type="eggNOG" id="COG2026">
    <property type="taxonomic scope" value="Bacteria"/>
</dbReference>
<dbReference type="InterPro" id="IPR007712">
    <property type="entry name" value="RelE/ParE_toxin"/>
</dbReference>
<reference evidence="2 3" key="1">
    <citation type="submission" date="2012-08" db="EMBL/GenBank/DDBJ databases">
        <title>Whole genome shotgun sequence of Gordonia rhizosphera NBRC 16068.</title>
        <authorList>
            <person name="Takarada H."/>
            <person name="Isaki S."/>
            <person name="Hosoyama A."/>
            <person name="Tsuchikane K."/>
            <person name="Katsumata H."/>
            <person name="Baba S."/>
            <person name="Ohji S."/>
            <person name="Yamazaki S."/>
            <person name="Fujita N."/>
        </authorList>
    </citation>
    <scope>NUCLEOTIDE SEQUENCE [LARGE SCALE GENOMIC DNA]</scope>
    <source>
        <strain evidence="2 3">NBRC 16068</strain>
    </source>
</reference>
<organism evidence="2 3">
    <name type="scientific">Gordonia rhizosphera NBRC 16068</name>
    <dbReference type="NCBI Taxonomy" id="1108045"/>
    <lineage>
        <taxon>Bacteria</taxon>
        <taxon>Bacillati</taxon>
        <taxon>Actinomycetota</taxon>
        <taxon>Actinomycetes</taxon>
        <taxon>Mycobacteriales</taxon>
        <taxon>Gordoniaceae</taxon>
        <taxon>Gordonia</taxon>
    </lineage>
</organism>
<dbReference type="Proteomes" id="UP000008363">
    <property type="component" value="Unassembled WGS sequence"/>
</dbReference>
<dbReference type="Gene3D" id="3.30.2310.20">
    <property type="entry name" value="RelE-like"/>
    <property type="match status" value="1"/>
</dbReference>
<dbReference type="InterPro" id="IPR052747">
    <property type="entry name" value="TA_system_RelE_toxin"/>
</dbReference>
<sequence>MGGRFHIDGAIPRPIGPGFASVEPSGLEPLISVDYICGPQFRASAAESLMKLPRVEQKRIRTAIDALATDPRPDGVTKLSGTSDSYRMRVGNCRIVYTIDDGKLTIVVVRIGHRREVYNR</sequence>
<keyword evidence="1" id="KW-1277">Toxin-antitoxin system</keyword>
<dbReference type="SUPFAM" id="SSF143011">
    <property type="entry name" value="RelE-like"/>
    <property type="match status" value="1"/>
</dbReference>
<protein>
    <recommendedName>
        <fullName evidence="4">Toxin</fullName>
    </recommendedName>
</protein>
<proteinExistence type="predicted"/>
<dbReference type="Pfam" id="PF05016">
    <property type="entry name" value="ParE_toxin"/>
    <property type="match status" value="1"/>
</dbReference>
<dbReference type="InterPro" id="IPR035093">
    <property type="entry name" value="RelE/ParE_toxin_dom_sf"/>
</dbReference>